<accession>R2XFY5</accession>
<dbReference type="Proteomes" id="UP000014160">
    <property type="component" value="Unassembled WGS sequence"/>
</dbReference>
<evidence type="ECO:0000313" key="3">
    <source>
        <dbReference type="Proteomes" id="UP000013750"/>
    </source>
</evidence>
<sequence length="162" mass="18872">MTVGIYLASYHKLAITPKTNASASLSFNELCRLQDDAAILQDMETNLGIKVNEIDPNEKMFMLLQDDEETFSIQRDREKGTIDRYTDKPFIYYITIYDWDRVYTPLTEYLQTLDVPFELWRIWEGKAELGDLERITVKKVNKQTVKKVIGANEYLNPIVGCF</sequence>
<reference evidence="2 4" key="2">
    <citation type="submission" date="2013-03" db="EMBL/GenBank/DDBJ databases">
        <title>The Genome Sequence of Enterococcus gilvus ATCC BAA-350 (PacBio/Illumina hybrid assembly).</title>
        <authorList>
            <consortium name="The Broad Institute Genomics Platform"/>
            <consortium name="The Broad Institute Genome Sequencing Center for Infectious Disease"/>
            <person name="Earl A."/>
            <person name="Russ C."/>
            <person name="Gilmore M."/>
            <person name="Surin D."/>
            <person name="Walker B."/>
            <person name="Young S."/>
            <person name="Zeng Q."/>
            <person name="Gargeya S."/>
            <person name="Fitzgerald M."/>
            <person name="Haas B."/>
            <person name="Abouelleil A."/>
            <person name="Allen A.W."/>
            <person name="Alvarado L."/>
            <person name="Arachchi H.M."/>
            <person name="Berlin A.M."/>
            <person name="Chapman S.B."/>
            <person name="Gainer-Dewar J."/>
            <person name="Goldberg J."/>
            <person name="Griggs A."/>
            <person name="Gujja S."/>
            <person name="Hansen M."/>
            <person name="Howarth C."/>
            <person name="Imamovic A."/>
            <person name="Ireland A."/>
            <person name="Larimer J."/>
            <person name="McCowan C."/>
            <person name="Murphy C."/>
            <person name="Pearson M."/>
            <person name="Poon T.W."/>
            <person name="Priest M."/>
            <person name="Roberts A."/>
            <person name="Saif S."/>
            <person name="Shea T."/>
            <person name="Sisk P."/>
            <person name="Sykes S."/>
            <person name="Wortman J."/>
            <person name="Nusbaum C."/>
            <person name="Birren B."/>
        </authorList>
    </citation>
    <scope>NUCLEOTIDE SEQUENCE [LARGE SCALE GENOMIC DNA]</scope>
    <source>
        <strain evidence="2 4">ATCC BAA-350</strain>
    </source>
</reference>
<evidence type="ECO:0000313" key="1">
    <source>
        <dbReference type="EMBL" id="EOI53493.1"/>
    </source>
</evidence>
<dbReference type="EMBL" id="ASWH01000001">
    <property type="protein sequence ID" value="EOW81232.1"/>
    <property type="molecule type" value="Genomic_DNA"/>
</dbReference>
<dbReference type="OrthoDB" id="2194827at2"/>
<dbReference type="EMBL" id="AJDQ01000012">
    <property type="protein sequence ID" value="EOI53493.1"/>
    <property type="molecule type" value="Genomic_DNA"/>
</dbReference>
<gene>
    <name evidence="2" type="ORF">I592_00517</name>
    <name evidence="1" type="ORF">UKC_03445</name>
</gene>
<reference evidence="1 3" key="1">
    <citation type="submission" date="2013-02" db="EMBL/GenBank/DDBJ databases">
        <title>The Genome Sequence of Enterococcus gilvus ATCC BAA-350.</title>
        <authorList>
            <consortium name="The Broad Institute Genome Sequencing Platform"/>
            <consortium name="The Broad Institute Genome Sequencing Center for Infectious Disease"/>
            <person name="Earl A.M."/>
            <person name="Gilmore M.S."/>
            <person name="Lebreton F."/>
            <person name="Walker B."/>
            <person name="Young S.K."/>
            <person name="Zeng Q."/>
            <person name="Gargeya S."/>
            <person name="Fitzgerald M."/>
            <person name="Haas B."/>
            <person name="Abouelleil A."/>
            <person name="Alvarado L."/>
            <person name="Arachchi H.M."/>
            <person name="Berlin A.M."/>
            <person name="Chapman S.B."/>
            <person name="Dewar J."/>
            <person name="Goldberg J."/>
            <person name="Griggs A."/>
            <person name="Gujja S."/>
            <person name="Hansen M."/>
            <person name="Howarth C."/>
            <person name="Imamovic A."/>
            <person name="Larimer J."/>
            <person name="McCowan C."/>
            <person name="Murphy C."/>
            <person name="Neiman D."/>
            <person name="Pearson M."/>
            <person name="Priest M."/>
            <person name="Roberts A."/>
            <person name="Saif S."/>
            <person name="Shea T."/>
            <person name="Sisk P."/>
            <person name="Sykes S."/>
            <person name="Wortman J."/>
            <person name="Nusbaum C."/>
            <person name="Birren B."/>
        </authorList>
    </citation>
    <scope>NUCLEOTIDE SEQUENCE [LARGE SCALE GENOMIC DNA]</scope>
    <source>
        <strain evidence="1 3">ATCC BAA-350</strain>
    </source>
</reference>
<proteinExistence type="predicted"/>
<comment type="caution">
    <text evidence="1">The sequence shown here is derived from an EMBL/GenBank/DDBJ whole genome shotgun (WGS) entry which is preliminary data.</text>
</comment>
<dbReference type="HOGENOM" id="CLU_1632840_0_0_9"/>
<evidence type="ECO:0000313" key="4">
    <source>
        <dbReference type="Proteomes" id="UP000014160"/>
    </source>
</evidence>
<keyword evidence="4" id="KW-1185">Reference proteome</keyword>
<protein>
    <submittedName>
        <fullName evidence="1">Uncharacterized protein</fullName>
    </submittedName>
</protein>
<dbReference type="AlphaFoldDB" id="R2XFY5"/>
<dbReference type="PATRIC" id="fig|1158614.3.peg.3422"/>
<dbReference type="Proteomes" id="UP000013750">
    <property type="component" value="Unassembled WGS sequence"/>
</dbReference>
<evidence type="ECO:0000313" key="2">
    <source>
        <dbReference type="EMBL" id="EOW81232.1"/>
    </source>
</evidence>
<dbReference type="RefSeq" id="WP_010781789.1">
    <property type="nucleotide sequence ID" value="NZ_ASWH01000001.1"/>
</dbReference>
<organism evidence="1 3">
    <name type="scientific">Enterococcus gilvus ATCC BAA-350</name>
    <dbReference type="NCBI Taxonomy" id="1158614"/>
    <lineage>
        <taxon>Bacteria</taxon>
        <taxon>Bacillati</taxon>
        <taxon>Bacillota</taxon>
        <taxon>Bacilli</taxon>
        <taxon>Lactobacillales</taxon>
        <taxon>Enterococcaceae</taxon>
        <taxon>Enterococcus</taxon>
    </lineage>
</organism>
<name>R2XFY5_9ENTE</name>